<gene>
    <name evidence="1" type="ORF">HF844_05770</name>
</gene>
<dbReference type="EMBL" id="JABAGI010000007">
    <property type="protein sequence ID" value="NME62305.1"/>
    <property type="molecule type" value="Genomic_DNA"/>
</dbReference>
<reference evidence="1 2" key="1">
    <citation type="submission" date="2020-04" db="EMBL/GenBank/DDBJ databases">
        <authorList>
            <person name="Hitch T.C.A."/>
            <person name="Wylensek D."/>
            <person name="Clavel T."/>
        </authorList>
    </citation>
    <scope>NUCLEOTIDE SEQUENCE [LARGE SCALE GENOMIC DNA]</scope>
    <source>
        <strain evidence="1 2">BSM-130-P53-3C</strain>
    </source>
</reference>
<dbReference type="RefSeq" id="WP_168984256.1">
    <property type="nucleotide sequence ID" value="NZ_JABAGI010000007.1"/>
</dbReference>
<dbReference type="AlphaFoldDB" id="A0A7X9NR60"/>
<proteinExistence type="predicted"/>
<dbReference type="Proteomes" id="UP000588369">
    <property type="component" value="Unassembled WGS sequence"/>
</dbReference>
<organism evidence="1 2">
    <name type="scientific">Bifidobacterium thermophilum</name>
    <dbReference type="NCBI Taxonomy" id="33905"/>
    <lineage>
        <taxon>Bacteria</taxon>
        <taxon>Bacillati</taxon>
        <taxon>Actinomycetota</taxon>
        <taxon>Actinomycetes</taxon>
        <taxon>Bifidobacteriales</taxon>
        <taxon>Bifidobacteriaceae</taxon>
        <taxon>Bifidobacterium</taxon>
    </lineage>
</organism>
<accession>A0A7X9NR60</accession>
<name>A0A7X9NR60_9BIFI</name>
<protein>
    <submittedName>
        <fullName evidence="1">Uncharacterized protein</fullName>
    </submittedName>
</protein>
<evidence type="ECO:0000313" key="1">
    <source>
        <dbReference type="EMBL" id="NME62305.1"/>
    </source>
</evidence>
<evidence type="ECO:0000313" key="2">
    <source>
        <dbReference type="Proteomes" id="UP000588369"/>
    </source>
</evidence>
<comment type="caution">
    <text evidence="1">The sequence shown here is derived from an EMBL/GenBank/DDBJ whole genome shotgun (WGS) entry which is preliminary data.</text>
</comment>
<sequence>MADCKDKDAATVIAGLDADKLPGTIKTSSNDPADMAGTIRGGIAQGTAYIVTDAIVDNGRIDLVVDTVAHHNRELASQQIPAMCEAAGKQAHPYGFKVPLFSDNSGVVFSDDTNWSYSFEANITNAFGAVARGCRLPVPVP</sequence>